<sequence length="135" mass="15057">MLKAAKKKLKFWSRSKKRKKIPNPNDFPPPCHCCTCHCSSAIQPSAPPLPPWLDDRIFPPSEHPEEAEIAAPLVAAPLYQHYMDPDPVYGVPIIVQTDSRRDGSRSRRFAVSGCVGELGIRIIGCFCPCFRTPEA</sequence>
<organism evidence="1 2">
    <name type="scientific">Cucurbita moschata</name>
    <name type="common">Winter crookneck squash</name>
    <name type="synonym">Cucurbita pepo var. moschata</name>
    <dbReference type="NCBI Taxonomy" id="3662"/>
    <lineage>
        <taxon>Eukaryota</taxon>
        <taxon>Viridiplantae</taxon>
        <taxon>Streptophyta</taxon>
        <taxon>Embryophyta</taxon>
        <taxon>Tracheophyta</taxon>
        <taxon>Spermatophyta</taxon>
        <taxon>Magnoliopsida</taxon>
        <taxon>eudicotyledons</taxon>
        <taxon>Gunneridae</taxon>
        <taxon>Pentapetalae</taxon>
        <taxon>rosids</taxon>
        <taxon>fabids</taxon>
        <taxon>Cucurbitales</taxon>
        <taxon>Cucurbitaceae</taxon>
        <taxon>Cucurbiteae</taxon>
        <taxon>Cucurbita</taxon>
    </lineage>
</organism>
<dbReference type="RefSeq" id="XP_022933064.1">
    <property type="nucleotide sequence ID" value="XM_023077296.1"/>
</dbReference>
<protein>
    <submittedName>
        <fullName evidence="2">Uncharacterized protein LOC111439771</fullName>
    </submittedName>
</protein>
<accession>A0A6J1EYP6</accession>
<dbReference type="KEGG" id="cmos:111439771"/>
<dbReference type="GeneID" id="111439771"/>
<dbReference type="Proteomes" id="UP000504609">
    <property type="component" value="Unplaced"/>
</dbReference>
<evidence type="ECO:0000313" key="1">
    <source>
        <dbReference type="Proteomes" id="UP000504609"/>
    </source>
</evidence>
<gene>
    <name evidence="2" type="primary">LOC111439771</name>
</gene>
<evidence type="ECO:0000313" key="2">
    <source>
        <dbReference type="RefSeq" id="XP_022933064.1"/>
    </source>
</evidence>
<keyword evidence="1" id="KW-1185">Reference proteome</keyword>
<dbReference type="AlphaFoldDB" id="A0A6J1EYP6"/>
<proteinExistence type="predicted"/>
<name>A0A6J1EYP6_CUCMO</name>
<reference evidence="2" key="1">
    <citation type="submission" date="2025-08" db="UniProtKB">
        <authorList>
            <consortium name="RefSeq"/>
        </authorList>
    </citation>
    <scope>IDENTIFICATION</scope>
    <source>
        <tissue evidence="2">Young leaves</tissue>
    </source>
</reference>